<evidence type="ECO:0000259" key="5">
    <source>
        <dbReference type="PROSITE" id="PS50931"/>
    </source>
</evidence>
<dbReference type="AlphaFoldDB" id="A0A9X2J7U9"/>
<reference evidence="6" key="1">
    <citation type="journal article" date="2022" name="Arch. Microbiol.">
        <title>Microbulbifer okhotskensis sp. nov., isolated from a deep bottom sediment of the Okhotsk Sea.</title>
        <authorList>
            <person name="Romanenko L."/>
            <person name="Kurilenko V."/>
            <person name="Otstavnykh N."/>
            <person name="Velansky P."/>
            <person name="Isaeva M."/>
            <person name="Mikhailov V."/>
        </authorList>
    </citation>
    <scope>NUCLEOTIDE SEQUENCE</scope>
    <source>
        <strain evidence="6">OS29</strain>
    </source>
</reference>
<dbReference type="PANTHER" id="PTHR30537:SF5">
    <property type="entry name" value="HTH-TYPE TRANSCRIPTIONAL ACTIVATOR TTDR-RELATED"/>
    <property type="match status" value="1"/>
</dbReference>
<dbReference type="InterPro" id="IPR036388">
    <property type="entry name" value="WH-like_DNA-bd_sf"/>
</dbReference>
<keyword evidence="4" id="KW-0804">Transcription</keyword>
<keyword evidence="3" id="KW-0238">DNA-binding</keyword>
<dbReference type="PROSITE" id="PS50931">
    <property type="entry name" value="HTH_LYSR"/>
    <property type="match status" value="1"/>
</dbReference>
<comment type="caution">
    <text evidence="6">The sequence shown here is derived from an EMBL/GenBank/DDBJ whole genome shotgun (WGS) entry which is preliminary data.</text>
</comment>
<dbReference type="Pfam" id="PF03466">
    <property type="entry name" value="LysR_substrate"/>
    <property type="match status" value="1"/>
</dbReference>
<protein>
    <submittedName>
        <fullName evidence="6">LysR family transcriptional regulator</fullName>
    </submittedName>
</protein>
<name>A0A9X2J7U9_9GAMM</name>
<dbReference type="InterPro" id="IPR058163">
    <property type="entry name" value="LysR-type_TF_proteobact-type"/>
</dbReference>
<evidence type="ECO:0000313" key="6">
    <source>
        <dbReference type="EMBL" id="MCO1336165.1"/>
    </source>
</evidence>
<dbReference type="Gene3D" id="1.10.10.10">
    <property type="entry name" value="Winged helix-like DNA-binding domain superfamily/Winged helix DNA-binding domain"/>
    <property type="match status" value="1"/>
</dbReference>
<dbReference type="PRINTS" id="PR00039">
    <property type="entry name" value="HTHLYSR"/>
</dbReference>
<dbReference type="InterPro" id="IPR000847">
    <property type="entry name" value="LysR_HTH_N"/>
</dbReference>
<feature type="domain" description="HTH lysR-type" evidence="5">
    <location>
        <begin position="1"/>
        <end position="59"/>
    </location>
</feature>
<evidence type="ECO:0000313" key="7">
    <source>
        <dbReference type="Proteomes" id="UP001139028"/>
    </source>
</evidence>
<gene>
    <name evidence="6" type="ORF">MO867_17680</name>
</gene>
<evidence type="ECO:0000256" key="3">
    <source>
        <dbReference type="ARBA" id="ARBA00023125"/>
    </source>
</evidence>
<dbReference type="FunFam" id="1.10.10.10:FF:000001">
    <property type="entry name" value="LysR family transcriptional regulator"/>
    <property type="match status" value="1"/>
</dbReference>
<evidence type="ECO:0000256" key="2">
    <source>
        <dbReference type="ARBA" id="ARBA00023015"/>
    </source>
</evidence>
<dbReference type="PANTHER" id="PTHR30537">
    <property type="entry name" value="HTH-TYPE TRANSCRIPTIONAL REGULATOR"/>
    <property type="match status" value="1"/>
</dbReference>
<dbReference type="Gene3D" id="3.40.190.290">
    <property type="match status" value="1"/>
</dbReference>
<organism evidence="6 7">
    <name type="scientific">Microbulbifer okhotskensis</name>
    <dbReference type="NCBI Taxonomy" id="2926617"/>
    <lineage>
        <taxon>Bacteria</taxon>
        <taxon>Pseudomonadati</taxon>
        <taxon>Pseudomonadota</taxon>
        <taxon>Gammaproteobacteria</taxon>
        <taxon>Cellvibrionales</taxon>
        <taxon>Microbulbiferaceae</taxon>
        <taxon>Microbulbifer</taxon>
    </lineage>
</organism>
<dbReference type="GO" id="GO:0003677">
    <property type="term" value="F:DNA binding"/>
    <property type="evidence" value="ECO:0007669"/>
    <property type="project" value="UniProtKB-KW"/>
</dbReference>
<dbReference type="EMBL" id="JALBWM010000110">
    <property type="protein sequence ID" value="MCO1336165.1"/>
    <property type="molecule type" value="Genomic_DNA"/>
</dbReference>
<dbReference type="SUPFAM" id="SSF53850">
    <property type="entry name" value="Periplasmic binding protein-like II"/>
    <property type="match status" value="1"/>
</dbReference>
<comment type="similarity">
    <text evidence="1">Belongs to the LysR transcriptional regulatory family.</text>
</comment>
<dbReference type="SUPFAM" id="SSF46785">
    <property type="entry name" value="Winged helix' DNA-binding domain"/>
    <property type="match status" value="1"/>
</dbReference>
<keyword evidence="7" id="KW-1185">Reference proteome</keyword>
<dbReference type="CDD" id="cd08422">
    <property type="entry name" value="PBP2_CrgA_like"/>
    <property type="match status" value="1"/>
</dbReference>
<dbReference type="InterPro" id="IPR005119">
    <property type="entry name" value="LysR_subst-bd"/>
</dbReference>
<keyword evidence="2" id="KW-0805">Transcription regulation</keyword>
<sequence>MDRFHLITVFNTVAQQGSFTRAARELGSTVSAVSKAIRQLEQQLGTRLIHRTTRSQSLTDAGNDYRVTTERLLSELREVEERLGNTEGQPAGLLRITAPTALGQFWLAPRLPQFTTRFPEIRLELILDDQLRDLTSEGFDLALRSQPTPPHSTLYSDQIGHHKRCLVAAPEYLAKTHSPSSPEQLNGFRLLCYKNSRDPLAWTFHQGQQSVTVVPNAHLSANNYYALYQAALSGVGIACLYNYLVDGEIAAGRLIEVLPDWQQSGRPLFAVYQQRRAASAKLDAFWNFLESAFQRTNSR</sequence>
<dbReference type="Pfam" id="PF00126">
    <property type="entry name" value="HTH_1"/>
    <property type="match status" value="1"/>
</dbReference>
<dbReference type="Proteomes" id="UP001139028">
    <property type="component" value="Unassembled WGS sequence"/>
</dbReference>
<dbReference type="InterPro" id="IPR036390">
    <property type="entry name" value="WH_DNA-bd_sf"/>
</dbReference>
<evidence type="ECO:0000256" key="4">
    <source>
        <dbReference type="ARBA" id="ARBA00023163"/>
    </source>
</evidence>
<accession>A0A9X2J7U9</accession>
<proteinExistence type="inferred from homology"/>
<dbReference type="RefSeq" id="WP_252471620.1">
    <property type="nucleotide sequence ID" value="NZ_JALBWM010000110.1"/>
</dbReference>
<dbReference type="GO" id="GO:0003700">
    <property type="term" value="F:DNA-binding transcription factor activity"/>
    <property type="evidence" value="ECO:0007669"/>
    <property type="project" value="InterPro"/>
</dbReference>
<evidence type="ECO:0000256" key="1">
    <source>
        <dbReference type="ARBA" id="ARBA00009437"/>
    </source>
</evidence>